<feature type="domain" description="Nuclear Testis protein N-terminal" evidence="3">
    <location>
        <begin position="28"/>
        <end position="714"/>
    </location>
</feature>
<feature type="compositionally biased region" description="Basic and acidic residues" evidence="2">
    <location>
        <begin position="500"/>
        <end position="509"/>
    </location>
</feature>
<proteinExistence type="inferred from homology"/>
<dbReference type="InterPro" id="IPR024310">
    <property type="entry name" value="NUT"/>
</dbReference>
<reference evidence="4" key="1">
    <citation type="submission" date="2025-08" db="UniProtKB">
        <authorList>
            <consortium name="Ensembl"/>
        </authorList>
    </citation>
    <scope>IDENTIFICATION</scope>
</reference>
<comment type="similarity">
    <text evidence="1">Belongs to the NUT family.</text>
</comment>
<reference evidence="4" key="2">
    <citation type="submission" date="2025-09" db="UniProtKB">
        <authorList>
            <consortium name="Ensembl"/>
        </authorList>
    </citation>
    <scope>IDENTIFICATION</scope>
</reference>
<dbReference type="GeneTree" id="ENSGT00410000025793"/>
<evidence type="ECO:0000313" key="4">
    <source>
        <dbReference type="Ensembl" id="ENSSVLP00005011191.1"/>
    </source>
</evidence>
<feature type="region of interest" description="Disordered" evidence="2">
    <location>
        <begin position="461"/>
        <end position="480"/>
    </location>
</feature>
<evidence type="ECO:0000313" key="5">
    <source>
        <dbReference type="Proteomes" id="UP000694564"/>
    </source>
</evidence>
<feature type="region of interest" description="Disordered" evidence="2">
    <location>
        <begin position="486"/>
        <end position="524"/>
    </location>
</feature>
<dbReference type="Proteomes" id="UP000694564">
    <property type="component" value="Chromosome 13"/>
</dbReference>
<feature type="region of interest" description="Disordered" evidence="2">
    <location>
        <begin position="644"/>
        <end position="663"/>
    </location>
</feature>
<feature type="region of interest" description="Disordered" evidence="2">
    <location>
        <begin position="331"/>
        <end position="358"/>
    </location>
</feature>
<accession>A0A8D2B430</accession>
<dbReference type="Pfam" id="PF12881">
    <property type="entry name" value="NUT"/>
    <property type="match status" value="1"/>
</dbReference>
<dbReference type="Ensembl" id="ENSSVLT00005012386.1">
    <property type="protein sequence ID" value="ENSSVLP00005011191.1"/>
    <property type="gene ID" value="ENSSVLG00005008840.1"/>
</dbReference>
<keyword evidence="5" id="KW-1185">Reference proteome</keyword>
<organism evidence="4 5">
    <name type="scientific">Sciurus vulgaris</name>
    <name type="common">Eurasian red squirrel</name>
    <dbReference type="NCBI Taxonomy" id="55149"/>
    <lineage>
        <taxon>Eukaryota</taxon>
        <taxon>Metazoa</taxon>
        <taxon>Chordata</taxon>
        <taxon>Craniata</taxon>
        <taxon>Vertebrata</taxon>
        <taxon>Euteleostomi</taxon>
        <taxon>Mammalia</taxon>
        <taxon>Eutheria</taxon>
        <taxon>Euarchontoglires</taxon>
        <taxon>Glires</taxon>
        <taxon>Rodentia</taxon>
        <taxon>Sciuromorpha</taxon>
        <taxon>Sciuridae</taxon>
        <taxon>Sciurinae</taxon>
        <taxon>Sciurini</taxon>
        <taxon>Sciurus</taxon>
    </lineage>
</organism>
<dbReference type="PANTHER" id="PTHR22879">
    <property type="entry name" value="NUT FAMILY MEMBER 1"/>
    <property type="match status" value="1"/>
</dbReference>
<feature type="region of interest" description="Disordered" evidence="2">
    <location>
        <begin position="558"/>
        <end position="597"/>
    </location>
</feature>
<feature type="compositionally biased region" description="Polar residues" evidence="2">
    <location>
        <begin position="560"/>
        <end position="572"/>
    </location>
</feature>
<feature type="compositionally biased region" description="Basic and acidic residues" evidence="2">
    <location>
        <begin position="339"/>
        <end position="348"/>
    </location>
</feature>
<protein>
    <recommendedName>
        <fullName evidence="3">Nuclear Testis protein N-terminal domain-containing protein</fullName>
    </recommendedName>
</protein>
<evidence type="ECO:0000259" key="3">
    <source>
        <dbReference type="Pfam" id="PF12881"/>
    </source>
</evidence>
<dbReference type="AlphaFoldDB" id="A0A8D2B430"/>
<sequence length="715" mass="78244">VNLSSHCWRCQERISGNTMSIAQTSSLGTELPMSRGLPFLPAAPVPTHQPFWELPMAPRVAAPISQGNPLVLSAYPGQPYVAGLFGFGQRGPEPRPIEPPRIQNIAHTQGPPNWRAPGAFCQGMENPAPFLPATALRTTVPASASGGIRNYRGPCYLGRQPPAPRPFAQVAPIMFPMNAQQWPGRVYGEGALPTFQAAVPPDDSNEPQSTYENFRRWQRFKTLVRRHLPQTPDVEALSCFLVPVLRSLSRREPTITVEEGLRKGLQEWQRTSNFDRTIFYETAEKFMEFEAAEELEDPRMQLNILVLPVLACTSRKTSLKARPARSVAAKSKVPQTKVSETKARETKARTIKAPKTKAPEAIPPEAVQEYLNIMDELVGPTNITTWEPSSLFTGELAANLGEEELEQQPIDDDLYPDPSLLIHGVYKVETMIHPRFLEELLSSKPDIDILALTKELEQEEGLTSGQKPCLSSSSPLQVPLDHGMFQQDSRASEAAASQNAEKRDHHVDPEVGVENGNPEVASQDLKKCRATEPELLGPKDTAILHSGHGSSALAAVRSNLPPQNRRSSSVNLGNKDAVGPRRAATSGGPRGTANGCSVDDDLQSLDFLLVSQHHLLPWGLSQSQGPHVETLGSGEQAVQAPLPQRGGLSHQPPPAATPKKRALTGCSYSVEKMSRSGPPLQVTGGQHLDLELLRTCQPQKRKFNASGNQQKRRRT</sequence>
<evidence type="ECO:0000256" key="1">
    <source>
        <dbReference type="ARBA" id="ARBA00010586"/>
    </source>
</evidence>
<name>A0A8D2B430_SCIVU</name>
<dbReference type="PANTHER" id="PTHR22879:SF14">
    <property type="entry name" value="NUT FAMILY MEMBER 2A-RELATED"/>
    <property type="match status" value="1"/>
</dbReference>
<evidence type="ECO:0000256" key="2">
    <source>
        <dbReference type="SAM" id="MobiDB-lite"/>
    </source>
</evidence>
<feature type="compositionally biased region" description="Polar residues" evidence="2">
    <location>
        <begin position="461"/>
        <end position="476"/>
    </location>
</feature>
<dbReference type="InterPro" id="IPR024309">
    <property type="entry name" value="NUT_N"/>
</dbReference>
<feature type="region of interest" description="Disordered" evidence="2">
    <location>
        <begin position="695"/>
        <end position="715"/>
    </location>
</feature>